<keyword evidence="8" id="KW-1185">Reference proteome</keyword>
<proteinExistence type="predicted"/>
<feature type="compositionally biased region" description="Polar residues" evidence="4">
    <location>
        <begin position="393"/>
        <end position="402"/>
    </location>
</feature>
<dbReference type="Gene3D" id="2.30.29.30">
    <property type="entry name" value="Pleckstrin-homology domain (PH domain)/Phosphotyrosine-binding domain (PTB)"/>
    <property type="match status" value="1"/>
</dbReference>
<evidence type="ECO:0000313" key="7">
    <source>
        <dbReference type="EMBL" id="KAL1400457.1"/>
    </source>
</evidence>
<dbReference type="PANTHER" id="PTHR12345:SF16">
    <property type="entry name" value="X11L, ISOFORM F-RELATED"/>
    <property type="match status" value="1"/>
</dbReference>
<feature type="compositionally biased region" description="Low complexity" evidence="4">
    <location>
        <begin position="184"/>
        <end position="196"/>
    </location>
</feature>
<feature type="domain" description="PDZ" evidence="6">
    <location>
        <begin position="639"/>
        <end position="724"/>
    </location>
</feature>
<dbReference type="EMBL" id="JBEHCU010005243">
    <property type="protein sequence ID" value="KAL1400457.1"/>
    <property type="molecule type" value="Genomic_DNA"/>
</dbReference>
<evidence type="ECO:0000256" key="2">
    <source>
        <dbReference type="ARBA" id="ARBA00022553"/>
    </source>
</evidence>
<feature type="domain" description="PDZ" evidence="6">
    <location>
        <begin position="730"/>
        <end position="806"/>
    </location>
</feature>
<keyword evidence="2" id="KW-0597">Phosphoprotein</keyword>
<feature type="compositionally biased region" description="Low complexity" evidence="4">
    <location>
        <begin position="536"/>
        <end position="547"/>
    </location>
</feature>
<sequence>MTNNNLDGLYGSNGFRINGVSSNGLNVSGGALQSSKIFKNRDPELESLYTINTIQSTPPPPAPAPHRKSSIDIVDPAITLQQLHSQQSDVQAALKDIRTCLQRNKTLPSPTQQPQLGIGQSLQQQQQQQQPTVKGYDKHTITMPVDKSLESPVPSISPVWIPRSTRDGKLVALSPTPTTKNPSPGLLLPTTPTGPTERSTNMASEKDSLLHGGTSAKNLSALDDDEDPDTDLETDRLLGHQRLDDQGFYDDNSKSWTDRKTRSILHKLSPKQQTTTVGAGSGVTNSSQLYGGGKPNNQGGSLLRQSLSTLLSPTSAVTSAQQPVASQLPELVTSTKQASPAAALLGQSQQTNNNNLITTNSSGNLINLNGPNDAGSGSPEQSHQPSPIKLENNKTTIESASPNGSNNSKSDTDKKKKSKNKEVLIEGVLFRARYLGSTQLVCEGQPTKSTRMMQAEEAVSRIKSPDGEPQPSTEVDLFISTEKIMVLNTDLKEIMMDHALRTISYIADIGDLVVLMARRRFVPQEVDSGDSGGGAANATNGNQSGASQTGTTPPQKTGAGPKGNRTPKMICHVFESEEAQFIAQSIGQAFQVAYMEFLKANGIEDHSFMKEMDYQEVLNSQEIFGDELEIFAKKELQKEVVVPKAKGEILGVVIVESGWGSMLPTVVIANLASAGAAARCGQLNIGDQIIAINGLSLVGLPLSTCQSYIKNTKNQTVVKFTVVPCAPVVEVKIKRPNTKYQLGFSVQNGVICSLLRGGIAERGGVRVGHRIIEINNQSVVAVPHEKIVNLLATSVGEILMKTMPTSMFRLLTGQENPVYI</sequence>
<gene>
    <name evidence="7" type="ORF">pipiens_007418</name>
</gene>
<dbReference type="Proteomes" id="UP001562425">
    <property type="component" value="Unassembled WGS sequence"/>
</dbReference>
<feature type="compositionally biased region" description="Acidic residues" evidence="4">
    <location>
        <begin position="222"/>
        <end position="232"/>
    </location>
</feature>
<feature type="compositionally biased region" description="Low complexity" evidence="4">
    <location>
        <begin position="347"/>
        <end position="364"/>
    </location>
</feature>
<comment type="caution">
    <text evidence="7">The sequence shown here is derived from an EMBL/GenBank/DDBJ whole genome shotgun (WGS) entry which is preliminary data.</text>
</comment>
<dbReference type="CDD" id="cd01208">
    <property type="entry name" value="PTB_X11"/>
    <property type="match status" value="1"/>
</dbReference>
<organism evidence="7 8">
    <name type="scientific">Culex pipiens pipiens</name>
    <name type="common">Northern house mosquito</name>
    <dbReference type="NCBI Taxonomy" id="38569"/>
    <lineage>
        <taxon>Eukaryota</taxon>
        <taxon>Metazoa</taxon>
        <taxon>Ecdysozoa</taxon>
        <taxon>Arthropoda</taxon>
        <taxon>Hexapoda</taxon>
        <taxon>Insecta</taxon>
        <taxon>Pterygota</taxon>
        <taxon>Neoptera</taxon>
        <taxon>Endopterygota</taxon>
        <taxon>Diptera</taxon>
        <taxon>Nematocera</taxon>
        <taxon>Culicoidea</taxon>
        <taxon>Culicidae</taxon>
        <taxon>Culicinae</taxon>
        <taxon>Culicini</taxon>
        <taxon>Culex</taxon>
        <taxon>Culex</taxon>
    </lineage>
</organism>
<dbReference type="PROSITE" id="PS50106">
    <property type="entry name" value="PDZ"/>
    <property type="match status" value="2"/>
</dbReference>
<dbReference type="PANTHER" id="PTHR12345">
    <property type="entry name" value="SYNTENIN RELATED"/>
    <property type="match status" value="1"/>
</dbReference>
<feature type="compositionally biased region" description="Polar residues" evidence="4">
    <location>
        <begin position="270"/>
        <end position="300"/>
    </location>
</feature>
<dbReference type="AlphaFoldDB" id="A0ABD1DLM8"/>
<dbReference type="Pfam" id="PF00595">
    <property type="entry name" value="PDZ"/>
    <property type="match status" value="2"/>
</dbReference>
<name>A0ABD1DLM8_CULPP</name>
<feature type="region of interest" description="Disordered" evidence="4">
    <location>
        <begin position="105"/>
        <end position="136"/>
    </location>
</feature>
<evidence type="ECO:0000259" key="6">
    <source>
        <dbReference type="PROSITE" id="PS50106"/>
    </source>
</evidence>
<dbReference type="InterPro" id="IPR011993">
    <property type="entry name" value="PH-like_dom_sf"/>
</dbReference>
<dbReference type="SUPFAM" id="SSF50156">
    <property type="entry name" value="PDZ domain-like"/>
    <property type="match status" value="2"/>
</dbReference>
<keyword evidence="1" id="KW-0813">Transport</keyword>
<feature type="domain" description="PID" evidence="5">
    <location>
        <begin position="427"/>
        <end position="604"/>
    </location>
</feature>
<dbReference type="InterPro" id="IPR006020">
    <property type="entry name" value="PTB/PI_dom"/>
</dbReference>
<dbReference type="CDD" id="cd06793">
    <property type="entry name" value="PDZ2_APBA1_3-like"/>
    <property type="match status" value="1"/>
</dbReference>
<evidence type="ECO:0000256" key="1">
    <source>
        <dbReference type="ARBA" id="ARBA00022448"/>
    </source>
</evidence>
<accession>A0ABD1DLM8</accession>
<evidence type="ECO:0000313" key="8">
    <source>
        <dbReference type="Proteomes" id="UP001562425"/>
    </source>
</evidence>
<evidence type="ECO:0008006" key="9">
    <source>
        <dbReference type="Google" id="ProtNLM"/>
    </source>
</evidence>
<dbReference type="SUPFAM" id="SSF50729">
    <property type="entry name" value="PH domain-like"/>
    <property type="match status" value="1"/>
</dbReference>
<dbReference type="CDD" id="cd06720">
    <property type="entry name" value="PDZ1_APBA1_3-like"/>
    <property type="match status" value="1"/>
</dbReference>
<dbReference type="FunFam" id="2.30.42.10:FF:000007">
    <property type="entry name" value="Amyloid beta A4 protein-binding family A member"/>
    <property type="match status" value="1"/>
</dbReference>
<feature type="region of interest" description="Disordered" evidence="4">
    <location>
        <begin position="170"/>
        <end position="233"/>
    </location>
</feature>
<feature type="compositionally biased region" description="Basic and acidic residues" evidence="4">
    <location>
        <begin position="410"/>
        <end position="419"/>
    </location>
</feature>
<dbReference type="Gene3D" id="2.30.42.10">
    <property type="match status" value="2"/>
</dbReference>
<evidence type="ECO:0000259" key="5">
    <source>
        <dbReference type="PROSITE" id="PS01179"/>
    </source>
</evidence>
<dbReference type="InterPro" id="IPR036034">
    <property type="entry name" value="PDZ_sf"/>
</dbReference>
<dbReference type="FunFam" id="2.30.29.30:FF:000207">
    <property type="entry name" value="Protein CBR-LIN-10, isoform a"/>
    <property type="match status" value="1"/>
</dbReference>
<protein>
    <recommendedName>
        <fullName evidence="9">Protein lin-10</fullName>
    </recommendedName>
</protein>
<reference evidence="7 8" key="1">
    <citation type="submission" date="2024-05" db="EMBL/GenBank/DDBJ databases">
        <title>Culex pipiens pipiens assembly and annotation.</title>
        <authorList>
            <person name="Alout H."/>
            <person name="Durand T."/>
        </authorList>
    </citation>
    <scope>NUCLEOTIDE SEQUENCE [LARGE SCALE GENOMIC DNA]</scope>
    <source>
        <strain evidence="7">HA-2024</strain>
        <tissue evidence="7">Whole body</tissue>
    </source>
</reference>
<dbReference type="SMART" id="SM00228">
    <property type="entry name" value="PDZ"/>
    <property type="match status" value="2"/>
</dbReference>
<keyword evidence="3" id="KW-0677">Repeat</keyword>
<feature type="region of interest" description="Disordered" evidence="4">
    <location>
        <begin position="346"/>
        <end position="419"/>
    </location>
</feature>
<evidence type="ECO:0000256" key="3">
    <source>
        <dbReference type="ARBA" id="ARBA00022737"/>
    </source>
</evidence>
<feature type="region of interest" description="Disordered" evidence="4">
    <location>
        <begin position="525"/>
        <end position="566"/>
    </location>
</feature>
<evidence type="ECO:0000256" key="4">
    <source>
        <dbReference type="SAM" id="MobiDB-lite"/>
    </source>
</evidence>
<dbReference type="FunFam" id="2.30.42.10:FF:000017">
    <property type="entry name" value="Amyloid beta A4 protein-binding family A member 1"/>
    <property type="match status" value="1"/>
</dbReference>
<dbReference type="PROSITE" id="PS01179">
    <property type="entry name" value="PID"/>
    <property type="match status" value="1"/>
</dbReference>
<feature type="compositionally biased region" description="Low complexity" evidence="4">
    <location>
        <begin position="112"/>
        <end position="131"/>
    </location>
</feature>
<dbReference type="SMART" id="SM00462">
    <property type="entry name" value="PTB"/>
    <property type="match status" value="1"/>
</dbReference>
<feature type="region of interest" description="Disordered" evidence="4">
    <location>
        <begin position="261"/>
        <end position="302"/>
    </location>
</feature>
<dbReference type="Pfam" id="PF00640">
    <property type="entry name" value="PID"/>
    <property type="match status" value="1"/>
</dbReference>
<dbReference type="InterPro" id="IPR001478">
    <property type="entry name" value="PDZ"/>
</dbReference>
<dbReference type="InterPro" id="IPR051230">
    <property type="entry name" value="APP-Binding"/>
</dbReference>